<comment type="caution">
    <text evidence="2">The sequence shown here is derived from an EMBL/GenBank/DDBJ whole genome shotgun (WGS) entry which is preliminary data.</text>
</comment>
<keyword evidence="3" id="KW-1185">Reference proteome</keyword>
<dbReference type="Pfam" id="PF24032">
    <property type="entry name" value="YQBQ"/>
    <property type="match status" value="1"/>
</dbReference>
<dbReference type="Proteomes" id="UP000517315">
    <property type="component" value="Unassembled WGS sequence"/>
</dbReference>
<accession>A0ABR6AZE6</accession>
<organism evidence="2 3">
    <name type="scientific">Bacillus aerius</name>
    <dbReference type="NCBI Taxonomy" id="293388"/>
    <lineage>
        <taxon>Bacteria</taxon>
        <taxon>Bacillati</taxon>
        <taxon>Bacillota</taxon>
        <taxon>Bacilli</taxon>
        <taxon>Bacillales</taxon>
        <taxon>Bacillaceae</taxon>
        <taxon>Bacillus</taxon>
    </lineage>
</organism>
<name>A0ABR6AZE6_9BACI</name>
<sequence length="336" mass="38225">MIELFAIRSGTMYELVTESVTLQGQRYQAPRSIQANIITKQGSQTYYRVSEGDTVLFKWKGKELFRGIVFSRTPVEGKLTFTAYDMLQYLVKNQDVYVFSNQRADQILRRIGADFQIPMTSIANTGHVMKSLVFKNDTSLYDIILKALKETKRQTGRNYQIFSAKGKMGLRAWPDPEDVWVIESGVNLIGYQYSTSIEETATRVKMRTSVDEQGKNKKKGSKSDIVVIEQDKAGQSKYGILQHVETVTGQINQPQLQKRAKVRLAEKKGVKQEVKSIQALGIPELQSGLPIYLKIPEINIKKTYWIDQDKHEFNGVKHTMTIDVVEKNSMPKGDQA</sequence>
<dbReference type="EMBL" id="JACJIG010000001">
    <property type="protein sequence ID" value="MBA8917258.1"/>
    <property type="molecule type" value="Genomic_DNA"/>
</dbReference>
<dbReference type="RefSeq" id="WP_008344092.1">
    <property type="nucleotide sequence ID" value="NZ_JACJIG010000001.1"/>
</dbReference>
<dbReference type="InterPro" id="IPR056937">
    <property type="entry name" value="YqbQ/XkdQ"/>
</dbReference>
<gene>
    <name evidence="2" type="ORF">HNP39_000970</name>
</gene>
<evidence type="ECO:0000313" key="3">
    <source>
        <dbReference type="Proteomes" id="UP000517315"/>
    </source>
</evidence>
<reference evidence="2 3" key="1">
    <citation type="submission" date="2020-08" db="EMBL/GenBank/DDBJ databases">
        <title>Functional genomics of gut bacteria from endangered species of beetles.</title>
        <authorList>
            <person name="Carlos-Shanley C."/>
        </authorList>
    </citation>
    <scope>NUCLEOTIDE SEQUENCE [LARGE SCALE GENOMIC DNA]</scope>
    <source>
        <strain evidence="2 3">S00152</strain>
    </source>
</reference>
<dbReference type="SUPFAM" id="SSF69279">
    <property type="entry name" value="Phage tail proteins"/>
    <property type="match status" value="1"/>
</dbReference>
<evidence type="ECO:0000259" key="1">
    <source>
        <dbReference type="Pfam" id="PF24032"/>
    </source>
</evidence>
<protein>
    <recommendedName>
        <fullName evidence="1">YqbQ/XkdQ domain-containing protein</fullName>
    </recommendedName>
</protein>
<evidence type="ECO:0000313" key="2">
    <source>
        <dbReference type="EMBL" id="MBA8917258.1"/>
    </source>
</evidence>
<feature type="domain" description="YqbQ/XkdQ" evidence="1">
    <location>
        <begin position="20"/>
        <end position="324"/>
    </location>
</feature>
<proteinExistence type="predicted"/>